<evidence type="ECO:0000313" key="5">
    <source>
        <dbReference type="EMBL" id="GBG25269.1"/>
    </source>
</evidence>
<dbReference type="SUPFAM" id="SSF48403">
    <property type="entry name" value="Ankyrin repeat"/>
    <property type="match status" value="1"/>
</dbReference>
<evidence type="ECO:0000256" key="1">
    <source>
        <dbReference type="ARBA" id="ARBA00022737"/>
    </source>
</evidence>
<feature type="repeat" description="ANK" evidence="3">
    <location>
        <begin position="78"/>
        <end position="110"/>
    </location>
</feature>
<organism evidence="5 6">
    <name type="scientific">Hondaea fermentalgiana</name>
    <dbReference type="NCBI Taxonomy" id="2315210"/>
    <lineage>
        <taxon>Eukaryota</taxon>
        <taxon>Sar</taxon>
        <taxon>Stramenopiles</taxon>
        <taxon>Bigyra</taxon>
        <taxon>Labyrinthulomycetes</taxon>
        <taxon>Thraustochytrida</taxon>
        <taxon>Thraustochytriidae</taxon>
        <taxon>Hondaea</taxon>
    </lineage>
</organism>
<dbReference type="InterPro" id="IPR002110">
    <property type="entry name" value="Ankyrin_rpt"/>
</dbReference>
<keyword evidence="2 3" id="KW-0040">ANK repeat</keyword>
<reference evidence="5 6" key="1">
    <citation type="submission" date="2017-12" db="EMBL/GenBank/DDBJ databases">
        <title>Sequencing, de novo assembly and annotation of complete genome of a new Thraustochytrid species, strain FCC1311.</title>
        <authorList>
            <person name="Sedici K."/>
            <person name="Godart F."/>
            <person name="Aiese Cigliano R."/>
            <person name="Sanseverino W."/>
            <person name="Barakat M."/>
            <person name="Ortet P."/>
            <person name="Marechal E."/>
            <person name="Cagnac O."/>
            <person name="Amato A."/>
        </authorList>
    </citation>
    <scope>NUCLEOTIDE SEQUENCE [LARGE SCALE GENOMIC DNA]</scope>
</reference>
<evidence type="ECO:0000256" key="4">
    <source>
        <dbReference type="SAM" id="Coils"/>
    </source>
</evidence>
<dbReference type="SMART" id="SM00248">
    <property type="entry name" value="ANK"/>
    <property type="match status" value="3"/>
</dbReference>
<proteinExistence type="predicted"/>
<dbReference type="InParanoid" id="A0A2R5G4M5"/>
<evidence type="ECO:0000256" key="2">
    <source>
        <dbReference type="ARBA" id="ARBA00023043"/>
    </source>
</evidence>
<feature type="repeat" description="ANK" evidence="3">
    <location>
        <begin position="45"/>
        <end position="77"/>
    </location>
</feature>
<evidence type="ECO:0000313" key="6">
    <source>
        <dbReference type="Proteomes" id="UP000241890"/>
    </source>
</evidence>
<dbReference type="Pfam" id="PF00023">
    <property type="entry name" value="Ank"/>
    <property type="match status" value="1"/>
</dbReference>
<dbReference type="EMBL" id="BEYU01000012">
    <property type="protein sequence ID" value="GBG25269.1"/>
    <property type="molecule type" value="Genomic_DNA"/>
</dbReference>
<keyword evidence="6" id="KW-1185">Reference proteome</keyword>
<name>A0A2R5G4M5_9STRA</name>
<sequence>MGAGDTRVALWKAARAGDEQLVAALLTKTPRECAELLRWENSAHHGYTALHIACQKGHFAVAKSLVEAGANVRAQARGGTTPLHEATYERHELLALFLLKQGAKLDVKTDQGASPLDLAARKRFATDLQTMYLDSLQDEEDKSELRRALASSILDNNFSNIGISRCRRDAQEDECERQELAARIEHLEETVAQRDETIANLLRDIAAEQSRAADLECLVQEANARRRRAEHDLGDAGFEIDGLREQVREAERYLKETTHENAHLDKLIQTSVQAVRKRQRGKKAQERRERLAQTALQSGIVQEPRSPRTTRLRTLESRLKDAEHQAFVAHEARLKAERAAYSSEMALQRAQRTLTQSTPFLVRQLAEDMSRQWLTAGVRRVSRFRLLQELKTVN</sequence>
<evidence type="ECO:0000256" key="3">
    <source>
        <dbReference type="PROSITE-ProRule" id="PRU00023"/>
    </source>
</evidence>
<dbReference type="Gene3D" id="1.25.40.20">
    <property type="entry name" value="Ankyrin repeat-containing domain"/>
    <property type="match status" value="1"/>
</dbReference>
<comment type="caution">
    <text evidence="5">The sequence shown here is derived from an EMBL/GenBank/DDBJ whole genome shotgun (WGS) entry which is preliminary data.</text>
</comment>
<dbReference type="Proteomes" id="UP000241890">
    <property type="component" value="Unassembled WGS sequence"/>
</dbReference>
<feature type="coiled-coil region" evidence="4">
    <location>
        <begin position="170"/>
        <end position="260"/>
    </location>
</feature>
<protein>
    <submittedName>
        <fullName evidence="5">Ankyrin repeat domain-containing protein 1</fullName>
    </submittedName>
</protein>
<dbReference type="AlphaFoldDB" id="A0A2R5G4M5"/>
<gene>
    <name evidence="5" type="ORF">FCC1311_014862</name>
</gene>
<dbReference type="OrthoDB" id="109798at2759"/>
<dbReference type="PROSITE" id="PS50088">
    <property type="entry name" value="ANK_REPEAT"/>
    <property type="match status" value="2"/>
</dbReference>
<keyword evidence="4" id="KW-0175">Coiled coil</keyword>
<dbReference type="InterPro" id="IPR036770">
    <property type="entry name" value="Ankyrin_rpt-contain_sf"/>
</dbReference>
<dbReference type="PANTHER" id="PTHR24171">
    <property type="entry name" value="ANKYRIN REPEAT DOMAIN-CONTAINING PROTEIN 39-RELATED"/>
    <property type="match status" value="1"/>
</dbReference>
<dbReference type="Pfam" id="PF12796">
    <property type="entry name" value="Ank_2"/>
    <property type="match status" value="1"/>
</dbReference>
<accession>A0A2R5G4M5</accession>
<dbReference type="PROSITE" id="PS50297">
    <property type="entry name" value="ANK_REP_REGION"/>
    <property type="match status" value="2"/>
</dbReference>
<keyword evidence="1" id="KW-0677">Repeat</keyword>